<dbReference type="GO" id="GO:0004185">
    <property type="term" value="F:serine-type carboxypeptidase activity"/>
    <property type="evidence" value="ECO:0007669"/>
    <property type="project" value="InterPro"/>
</dbReference>
<keyword evidence="3" id="KW-0964">Secreted</keyword>
<dbReference type="PANTHER" id="PTHR11802:SF3">
    <property type="entry name" value="RETINOID-INDUCIBLE SERINE CARBOXYPEPTIDASE"/>
    <property type="match status" value="1"/>
</dbReference>
<keyword evidence="7" id="KW-0378">Hydrolase</keyword>
<dbReference type="Gene3D" id="3.40.50.1820">
    <property type="entry name" value="alpha/beta hydrolase"/>
    <property type="match status" value="1"/>
</dbReference>
<keyword evidence="13" id="KW-1185">Reference proteome</keyword>
<dbReference type="KEGG" id="foc:113210050"/>
<proteinExistence type="inferred from homology"/>
<evidence type="ECO:0000256" key="10">
    <source>
        <dbReference type="ARBA" id="ARBA00070242"/>
    </source>
</evidence>
<dbReference type="PRINTS" id="PR00724">
    <property type="entry name" value="CRBOXYPTASEC"/>
</dbReference>
<evidence type="ECO:0000256" key="4">
    <source>
        <dbReference type="ARBA" id="ARBA00022645"/>
    </source>
</evidence>
<evidence type="ECO:0000313" key="13">
    <source>
        <dbReference type="Proteomes" id="UP000504606"/>
    </source>
</evidence>
<dbReference type="GeneID" id="113210050"/>
<evidence type="ECO:0000256" key="5">
    <source>
        <dbReference type="ARBA" id="ARBA00022670"/>
    </source>
</evidence>
<evidence type="ECO:0000256" key="6">
    <source>
        <dbReference type="ARBA" id="ARBA00022729"/>
    </source>
</evidence>
<dbReference type="AlphaFoldDB" id="A0A6J1SWD8"/>
<evidence type="ECO:0000256" key="12">
    <source>
        <dbReference type="SAM" id="SignalP"/>
    </source>
</evidence>
<evidence type="ECO:0000256" key="1">
    <source>
        <dbReference type="ARBA" id="ARBA00004613"/>
    </source>
</evidence>
<dbReference type="RefSeq" id="XP_026283650.2">
    <property type="nucleotide sequence ID" value="XM_026427865.2"/>
</dbReference>
<evidence type="ECO:0000256" key="3">
    <source>
        <dbReference type="ARBA" id="ARBA00022525"/>
    </source>
</evidence>
<feature type="signal peptide" evidence="12">
    <location>
        <begin position="1"/>
        <end position="26"/>
    </location>
</feature>
<dbReference type="PANTHER" id="PTHR11802">
    <property type="entry name" value="SERINE PROTEASE FAMILY S10 SERINE CARBOXYPEPTIDASE"/>
    <property type="match status" value="1"/>
</dbReference>
<evidence type="ECO:0000256" key="9">
    <source>
        <dbReference type="ARBA" id="ARBA00055847"/>
    </source>
</evidence>
<name>A0A6J1SWD8_FRAOC</name>
<keyword evidence="8" id="KW-0325">Glycoprotein</keyword>
<dbReference type="GO" id="GO:0006508">
    <property type="term" value="P:proteolysis"/>
    <property type="evidence" value="ECO:0007669"/>
    <property type="project" value="UniProtKB-KW"/>
</dbReference>
<dbReference type="OrthoDB" id="443318at2759"/>
<dbReference type="FunFam" id="3.40.50.1820:FF:000075">
    <property type="entry name" value="Carboxypeptidase"/>
    <property type="match status" value="1"/>
</dbReference>
<evidence type="ECO:0000256" key="2">
    <source>
        <dbReference type="ARBA" id="ARBA00009431"/>
    </source>
</evidence>
<evidence type="ECO:0000313" key="14">
    <source>
        <dbReference type="RefSeq" id="XP_026283650.2"/>
    </source>
</evidence>
<dbReference type="InterPro" id="IPR029058">
    <property type="entry name" value="AB_hydrolase_fold"/>
</dbReference>
<gene>
    <name evidence="14" type="primary">LOC113210050</name>
</gene>
<keyword evidence="4" id="KW-0121">Carboxypeptidase</keyword>
<dbReference type="GO" id="GO:0005576">
    <property type="term" value="C:extracellular region"/>
    <property type="evidence" value="ECO:0007669"/>
    <property type="project" value="UniProtKB-SubCell"/>
</dbReference>
<reference evidence="14" key="1">
    <citation type="submission" date="2025-08" db="UniProtKB">
        <authorList>
            <consortium name="RefSeq"/>
        </authorList>
    </citation>
    <scope>IDENTIFICATION</scope>
    <source>
        <tissue evidence="14">Whole organism</tissue>
    </source>
</reference>
<comment type="similarity">
    <text evidence="2">Belongs to the peptidase S10 family.</text>
</comment>
<dbReference type="SUPFAM" id="SSF53474">
    <property type="entry name" value="alpha/beta-Hydrolases"/>
    <property type="match status" value="1"/>
</dbReference>
<dbReference type="Pfam" id="PF00450">
    <property type="entry name" value="Peptidase_S10"/>
    <property type="match status" value="1"/>
</dbReference>
<comment type="function">
    <text evidence="9">May be involved in vascular wall and kidney homeostasis.</text>
</comment>
<keyword evidence="5" id="KW-0645">Protease</keyword>
<organism evidence="13 14">
    <name type="scientific">Frankliniella occidentalis</name>
    <name type="common">Western flower thrips</name>
    <name type="synonym">Euthrips occidentalis</name>
    <dbReference type="NCBI Taxonomy" id="133901"/>
    <lineage>
        <taxon>Eukaryota</taxon>
        <taxon>Metazoa</taxon>
        <taxon>Ecdysozoa</taxon>
        <taxon>Arthropoda</taxon>
        <taxon>Hexapoda</taxon>
        <taxon>Insecta</taxon>
        <taxon>Pterygota</taxon>
        <taxon>Neoptera</taxon>
        <taxon>Paraneoptera</taxon>
        <taxon>Thysanoptera</taxon>
        <taxon>Terebrantia</taxon>
        <taxon>Thripoidea</taxon>
        <taxon>Thripidae</taxon>
        <taxon>Frankliniella</taxon>
    </lineage>
</organism>
<evidence type="ECO:0000256" key="11">
    <source>
        <dbReference type="ARBA" id="ARBA00077736"/>
    </source>
</evidence>
<evidence type="ECO:0000256" key="8">
    <source>
        <dbReference type="ARBA" id="ARBA00023180"/>
    </source>
</evidence>
<accession>A0A6J1SWD8</accession>
<keyword evidence="6 12" id="KW-0732">Signal</keyword>
<sequence length="464" mass="51177">MSAYTVAAACAVLAVLLAAGPDGVQARKGFGDGDQEFGYVDVRDGAHMFYWLYYIQPEDKSAVKPADKPLVIWLQGGPGASSTSYGNFMELGPLDANLKRRNSTWVKHVNVLFIDNPVGTGYSYVDHYSQLATDNKQIAADLVAFTKGFMKTYPQFQKTPLYIFCESYGGKMTAEFALRLYEEQKAGNVLSNLKGVALGDSWISPIDSVMTWAPYLLHTGMVDTNGYNLIMKGALQTKDFVENGLWDEATDEWGNLEGDIDSLTFGVDFYNILSKIQAGEEGSYRGRLRGPTARKPMEVLYHNHVVSASDDDLNKLMDEKVKPALGVIPDAVRHQTSSSAVFNALGTDFMKPVTSIVEQLLNETDVKVVVLSGQLDLIVDTPGTLAWVERLHWKMGDFWVNQATREPLVVDNIIEGFVKDTSRLAFYWISRAGHMVPADNPAASIEVLKRVTGLNKKTGNNVDA</sequence>
<protein>
    <recommendedName>
        <fullName evidence="10">Retinoid-inducible serine carboxypeptidase</fullName>
    </recommendedName>
    <alternativeName>
        <fullName evidence="11">Serine carboxypeptidase 1</fullName>
    </alternativeName>
</protein>
<evidence type="ECO:0000256" key="7">
    <source>
        <dbReference type="ARBA" id="ARBA00022801"/>
    </source>
</evidence>
<dbReference type="Proteomes" id="UP000504606">
    <property type="component" value="Unplaced"/>
</dbReference>
<comment type="subcellular location">
    <subcellularLocation>
        <location evidence="1">Secreted</location>
    </subcellularLocation>
</comment>
<feature type="chain" id="PRO_5038511386" description="Retinoid-inducible serine carboxypeptidase" evidence="12">
    <location>
        <begin position="27"/>
        <end position="464"/>
    </location>
</feature>
<dbReference type="InterPro" id="IPR001563">
    <property type="entry name" value="Peptidase_S10"/>
</dbReference>